<evidence type="ECO:0000313" key="9">
    <source>
        <dbReference type="EMBL" id="CDZ24256.1"/>
    </source>
</evidence>
<dbReference type="HOGENOM" id="CLU_028723_5_3_9"/>
<dbReference type="Pfam" id="PF10502">
    <property type="entry name" value="Peptidase_S26"/>
    <property type="match status" value="1"/>
</dbReference>
<comment type="similarity">
    <text evidence="3 7">Belongs to the peptidase S26 family.</text>
</comment>
<keyword evidence="10" id="KW-1185">Reference proteome</keyword>
<keyword evidence="7" id="KW-0812">Transmembrane</keyword>
<dbReference type="AlphaFoldDB" id="A0A078KKP5"/>
<dbReference type="KEGG" id="ccel:CCDG5_1139"/>
<evidence type="ECO:0000256" key="5">
    <source>
        <dbReference type="ARBA" id="ARBA00022801"/>
    </source>
</evidence>
<dbReference type="GO" id="GO:0004252">
    <property type="term" value="F:serine-type endopeptidase activity"/>
    <property type="evidence" value="ECO:0007669"/>
    <property type="project" value="InterPro"/>
</dbReference>
<proteinExistence type="inferred from homology"/>
<dbReference type="GO" id="GO:0006465">
    <property type="term" value="P:signal peptide processing"/>
    <property type="evidence" value="ECO:0007669"/>
    <property type="project" value="InterPro"/>
</dbReference>
<dbReference type="InterPro" id="IPR000223">
    <property type="entry name" value="Pept_S26A_signal_pept_1"/>
</dbReference>
<evidence type="ECO:0000256" key="7">
    <source>
        <dbReference type="RuleBase" id="RU362042"/>
    </source>
</evidence>
<keyword evidence="5 7" id="KW-0378">Hydrolase</keyword>
<dbReference type="PROSITE" id="PS00761">
    <property type="entry name" value="SPASE_I_3"/>
    <property type="match status" value="1"/>
</dbReference>
<evidence type="ECO:0000259" key="8">
    <source>
        <dbReference type="Pfam" id="PF10502"/>
    </source>
</evidence>
<reference evidence="10" key="1">
    <citation type="submission" date="2014-07" db="EMBL/GenBank/DDBJ databases">
        <authorList>
            <person name="Wibberg D."/>
        </authorList>
    </citation>
    <scope>NUCLEOTIDE SEQUENCE [LARGE SCALE GENOMIC DNA]</scope>
    <source>
        <strain evidence="10">DG5</strain>
    </source>
</reference>
<dbReference type="STRING" id="29343.CCDG5_1139"/>
<protein>
    <recommendedName>
        <fullName evidence="4 7">Signal peptidase I</fullName>
        <ecNumber evidence="4 7">3.4.21.89</ecNumber>
    </recommendedName>
</protein>
<comment type="subcellular location">
    <subcellularLocation>
        <location evidence="2">Cell membrane</location>
        <topology evidence="2">Single-pass type II membrane protein</topology>
    </subcellularLocation>
    <subcellularLocation>
        <location evidence="7">Membrane</location>
        <topology evidence="7">Single-pass type II membrane protein</topology>
    </subcellularLocation>
</comment>
<dbReference type="PROSITE" id="PS00760">
    <property type="entry name" value="SPASE_I_2"/>
    <property type="match status" value="1"/>
</dbReference>
<evidence type="ECO:0000256" key="3">
    <source>
        <dbReference type="ARBA" id="ARBA00009370"/>
    </source>
</evidence>
<keyword evidence="7" id="KW-0472">Membrane</keyword>
<dbReference type="EC" id="3.4.21.89" evidence="4 7"/>
<dbReference type="PANTHER" id="PTHR43390:SF1">
    <property type="entry name" value="CHLOROPLAST PROCESSING PEPTIDASE"/>
    <property type="match status" value="1"/>
</dbReference>
<name>A0A078KKP5_9FIRM</name>
<dbReference type="InterPro" id="IPR019758">
    <property type="entry name" value="Pept_S26A_signal_pept_1_CS"/>
</dbReference>
<comment type="catalytic activity">
    <reaction evidence="1 7">
        <text>Cleavage of hydrophobic, N-terminal signal or leader sequences from secreted and periplasmic proteins.</text>
        <dbReference type="EC" id="3.4.21.89"/>
    </reaction>
</comment>
<keyword evidence="7" id="KW-1133">Transmembrane helix</keyword>
<dbReference type="Gene3D" id="2.10.109.10">
    <property type="entry name" value="Umud Fragment, subunit A"/>
    <property type="match status" value="1"/>
</dbReference>
<evidence type="ECO:0000256" key="6">
    <source>
        <dbReference type="PIRSR" id="PIRSR600223-1"/>
    </source>
</evidence>
<dbReference type="NCBIfam" id="TIGR02227">
    <property type="entry name" value="sigpep_I_bact"/>
    <property type="match status" value="1"/>
</dbReference>
<evidence type="ECO:0000256" key="1">
    <source>
        <dbReference type="ARBA" id="ARBA00000677"/>
    </source>
</evidence>
<dbReference type="InterPro" id="IPR019757">
    <property type="entry name" value="Pept_S26A_signal_pept_1_Lys-AS"/>
</dbReference>
<dbReference type="InterPro" id="IPR019533">
    <property type="entry name" value="Peptidase_S26"/>
</dbReference>
<sequence>MSENNEINPEVVNEQKQKISVTSELYEWVESIVFALAFVVVIFTFLLRPVGVEGISMMDTLKNGDKVVIYNINYVPKQGDIVVLSIPNSKELKAPIIKRVVAVGGQKVRIDYDNNKVYVDGKEFVAPIKEPMAPRVGSDFYPTELTVPDDCVFVMGDNRNNSFDSRYKEIGPVKVKNILGRAVFRILPFSGFGFLQ</sequence>
<dbReference type="SUPFAM" id="SSF51306">
    <property type="entry name" value="LexA/Signal peptidase"/>
    <property type="match status" value="1"/>
</dbReference>
<dbReference type="CDD" id="cd06530">
    <property type="entry name" value="S26_SPase_I"/>
    <property type="match status" value="1"/>
</dbReference>
<dbReference type="EMBL" id="LM995447">
    <property type="protein sequence ID" value="CDZ24256.1"/>
    <property type="molecule type" value="Genomic_DNA"/>
</dbReference>
<evidence type="ECO:0000313" key="10">
    <source>
        <dbReference type="Proteomes" id="UP000032431"/>
    </source>
</evidence>
<gene>
    <name evidence="9" type="ORF">CCDG5_1139</name>
</gene>
<dbReference type="GO" id="GO:0005886">
    <property type="term" value="C:plasma membrane"/>
    <property type="evidence" value="ECO:0007669"/>
    <property type="project" value="UniProtKB-SubCell"/>
</dbReference>
<dbReference type="Proteomes" id="UP000032431">
    <property type="component" value="Chromosome I"/>
</dbReference>
<evidence type="ECO:0000256" key="4">
    <source>
        <dbReference type="ARBA" id="ARBA00013208"/>
    </source>
</evidence>
<evidence type="ECO:0000256" key="2">
    <source>
        <dbReference type="ARBA" id="ARBA00004401"/>
    </source>
</evidence>
<dbReference type="GO" id="GO:0009003">
    <property type="term" value="F:signal peptidase activity"/>
    <property type="evidence" value="ECO:0007669"/>
    <property type="project" value="UniProtKB-EC"/>
</dbReference>
<dbReference type="InterPro" id="IPR036286">
    <property type="entry name" value="LexA/Signal_pep-like_sf"/>
</dbReference>
<keyword evidence="7" id="KW-0645">Protease</keyword>
<feature type="transmembrane region" description="Helical" evidence="7">
    <location>
        <begin position="28"/>
        <end position="47"/>
    </location>
</feature>
<feature type="active site" evidence="6">
    <location>
        <position position="56"/>
    </location>
</feature>
<dbReference type="PATRIC" id="fig|29343.3.peg.1198"/>
<feature type="active site" evidence="6">
    <location>
        <position position="98"/>
    </location>
</feature>
<dbReference type="PRINTS" id="PR00727">
    <property type="entry name" value="LEADERPTASE"/>
</dbReference>
<accession>A0A078KKP5</accession>
<organism evidence="9 10">
    <name type="scientific">[Clostridium] cellulosi</name>
    <dbReference type="NCBI Taxonomy" id="29343"/>
    <lineage>
        <taxon>Bacteria</taxon>
        <taxon>Bacillati</taxon>
        <taxon>Bacillota</taxon>
        <taxon>Clostridia</taxon>
        <taxon>Eubacteriales</taxon>
        <taxon>Oscillospiraceae</taxon>
        <taxon>Oscillospiraceae incertae sedis</taxon>
    </lineage>
</organism>
<dbReference type="PANTHER" id="PTHR43390">
    <property type="entry name" value="SIGNAL PEPTIDASE I"/>
    <property type="match status" value="1"/>
</dbReference>
<feature type="domain" description="Peptidase S26" evidence="8">
    <location>
        <begin position="26"/>
        <end position="186"/>
    </location>
</feature>